<protein>
    <recommendedName>
        <fullName evidence="2">VQ domain-containing protein</fullName>
    </recommendedName>
</protein>
<dbReference type="Proteomes" id="UP000026961">
    <property type="component" value="Chromosome 7"/>
</dbReference>
<keyword evidence="4" id="KW-1185">Reference proteome</keyword>
<dbReference type="EnsemblPlants" id="OGLUM07G03270.1">
    <property type="protein sequence ID" value="OGLUM07G03270.1"/>
    <property type="gene ID" value="OGLUM07G03270"/>
</dbReference>
<sequence length="177" mass="18206">MSSSSSSPSKAKRPGGGSIQVPRPQPLIVSPAAAEASRPTKKPRVVAGGGDMGPVIVYELTPRVVHAQPEEFRAIVQKLTGKPSTATATAPSDPTATLPDLVAGGRAAAAADPLVLALGQQRQPAPPAIDDNDDDDDDHSAHPFLLPYPAAASLLSPSSLFFSPTTMQALQELGVLF</sequence>
<feature type="domain" description="VQ" evidence="2">
    <location>
        <begin position="61"/>
        <end position="85"/>
    </location>
</feature>
<reference evidence="3" key="1">
    <citation type="submission" date="2015-04" db="UniProtKB">
        <authorList>
            <consortium name="EnsemblPlants"/>
        </authorList>
    </citation>
    <scope>IDENTIFICATION</scope>
</reference>
<dbReference type="PANTHER" id="PTHR33143">
    <property type="entry name" value="F16F4.1 PROTEIN-RELATED"/>
    <property type="match status" value="1"/>
</dbReference>
<dbReference type="Gramene" id="OGLUM07G03270.1">
    <property type="protein sequence ID" value="OGLUM07G03270.1"/>
    <property type="gene ID" value="OGLUM07G03270"/>
</dbReference>
<name>A0A0E0AG16_9ORYZ</name>
<reference evidence="3" key="2">
    <citation type="submission" date="2018-05" db="EMBL/GenBank/DDBJ databases">
        <title>OgluRS3 (Oryza glumaepatula Reference Sequence Version 3).</title>
        <authorList>
            <person name="Zhang J."/>
            <person name="Kudrna D."/>
            <person name="Lee S."/>
            <person name="Talag J."/>
            <person name="Welchert J."/>
            <person name="Wing R.A."/>
        </authorList>
    </citation>
    <scope>NUCLEOTIDE SEQUENCE [LARGE SCALE GENOMIC DNA]</scope>
</reference>
<accession>A0A0E0AG16</accession>
<evidence type="ECO:0000259" key="2">
    <source>
        <dbReference type="Pfam" id="PF05678"/>
    </source>
</evidence>
<dbReference type="eggNOG" id="ENOG502R3I8">
    <property type="taxonomic scope" value="Eukaryota"/>
</dbReference>
<dbReference type="Pfam" id="PF05678">
    <property type="entry name" value="VQ"/>
    <property type="match status" value="1"/>
</dbReference>
<evidence type="ECO:0000256" key="1">
    <source>
        <dbReference type="SAM" id="MobiDB-lite"/>
    </source>
</evidence>
<organism evidence="3">
    <name type="scientific">Oryza glumipatula</name>
    <dbReference type="NCBI Taxonomy" id="40148"/>
    <lineage>
        <taxon>Eukaryota</taxon>
        <taxon>Viridiplantae</taxon>
        <taxon>Streptophyta</taxon>
        <taxon>Embryophyta</taxon>
        <taxon>Tracheophyta</taxon>
        <taxon>Spermatophyta</taxon>
        <taxon>Magnoliopsida</taxon>
        <taxon>Liliopsida</taxon>
        <taxon>Poales</taxon>
        <taxon>Poaceae</taxon>
        <taxon>BOP clade</taxon>
        <taxon>Oryzoideae</taxon>
        <taxon>Oryzeae</taxon>
        <taxon>Oryzinae</taxon>
        <taxon>Oryza</taxon>
    </lineage>
</organism>
<dbReference type="HOGENOM" id="CLU_133509_0_0_1"/>
<dbReference type="InterPro" id="IPR008889">
    <property type="entry name" value="VQ"/>
</dbReference>
<dbReference type="PANTHER" id="PTHR33143:SF53">
    <property type="entry name" value="OS07G0161900 PROTEIN"/>
    <property type="match status" value="1"/>
</dbReference>
<dbReference type="AlphaFoldDB" id="A0A0E0AG16"/>
<dbReference type="GO" id="GO:0005634">
    <property type="term" value="C:nucleus"/>
    <property type="evidence" value="ECO:0007669"/>
    <property type="project" value="TreeGrafter"/>
</dbReference>
<dbReference type="InterPro" id="IPR039607">
    <property type="entry name" value="VQ_8/17/18/20/21/25"/>
</dbReference>
<dbReference type="STRING" id="40148.A0A0E0AG16"/>
<evidence type="ECO:0000313" key="4">
    <source>
        <dbReference type="Proteomes" id="UP000026961"/>
    </source>
</evidence>
<evidence type="ECO:0000313" key="3">
    <source>
        <dbReference type="EnsemblPlants" id="OGLUM07G03270.1"/>
    </source>
</evidence>
<feature type="region of interest" description="Disordered" evidence="1">
    <location>
        <begin position="1"/>
        <end position="51"/>
    </location>
</feature>
<feature type="region of interest" description="Disordered" evidence="1">
    <location>
        <begin position="119"/>
        <end position="143"/>
    </location>
</feature>
<proteinExistence type="predicted"/>